<dbReference type="PROSITE" id="PS00814">
    <property type="entry name" value="ADX"/>
    <property type="match status" value="1"/>
</dbReference>
<keyword evidence="9" id="KW-1185">Reference proteome</keyword>
<evidence type="ECO:0000313" key="8">
    <source>
        <dbReference type="EMBL" id="RXK36147.1"/>
    </source>
</evidence>
<keyword evidence="4" id="KW-0408">Iron</keyword>
<dbReference type="InterPro" id="IPR001041">
    <property type="entry name" value="2Fe-2S_ferredoxin-type"/>
</dbReference>
<dbReference type="GO" id="GO:0009055">
    <property type="term" value="F:electron transfer activity"/>
    <property type="evidence" value="ECO:0007669"/>
    <property type="project" value="TreeGrafter"/>
</dbReference>
<dbReference type="SUPFAM" id="SSF54292">
    <property type="entry name" value="2Fe-2S ferredoxin-like"/>
    <property type="match status" value="1"/>
</dbReference>
<dbReference type="Pfam" id="PF00111">
    <property type="entry name" value="Fer2"/>
    <property type="match status" value="1"/>
</dbReference>
<sequence length="117" mass="13054">MGATKEIKSTRLIRHFHSSPFMQHDHLTRPVPGTGIKLTFLDSEGEEIKTVEANEGDDVLSLAHEHDVDLEGACERSLACSTCHVIVSPEHYDLLPEPEDEENDMLDLAFGLQDTSR</sequence>
<evidence type="ECO:0000256" key="5">
    <source>
        <dbReference type="ARBA" id="ARBA00023014"/>
    </source>
</evidence>
<evidence type="ECO:0000259" key="7">
    <source>
        <dbReference type="Pfam" id="PF00111"/>
    </source>
</evidence>
<organism evidence="8 9">
    <name type="scientific">Tremella mesenterica</name>
    <name type="common">Jelly fungus</name>
    <dbReference type="NCBI Taxonomy" id="5217"/>
    <lineage>
        <taxon>Eukaryota</taxon>
        <taxon>Fungi</taxon>
        <taxon>Dikarya</taxon>
        <taxon>Basidiomycota</taxon>
        <taxon>Agaricomycotina</taxon>
        <taxon>Tremellomycetes</taxon>
        <taxon>Tremellales</taxon>
        <taxon>Tremellaceae</taxon>
        <taxon>Tremella</taxon>
    </lineage>
</organism>
<dbReference type="PRINTS" id="PR00355">
    <property type="entry name" value="ADRENODOXIN"/>
</dbReference>
<evidence type="ECO:0000313" key="9">
    <source>
        <dbReference type="Proteomes" id="UP000289152"/>
    </source>
</evidence>
<dbReference type="OrthoDB" id="268593at2759"/>
<dbReference type="GO" id="GO:0140647">
    <property type="term" value="P:P450-containing electron transport chain"/>
    <property type="evidence" value="ECO:0007669"/>
    <property type="project" value="InterPro"/>
</dbReference>
<evidence type="ECO:0000256" key="3">
    <source>
        <dbReference type="ARBA" id="ARBA00022723"/>
    </source>
</evidence>
<evidence type="ECO:0000256" key="1">
    <source>
        <dbReference type="ARBA" id="ARBA00010914"/>
    </source>
</evidence>
<comment type="cofactor">
    <cofactor evidence="6">
        <name>[2Fe-2S] cluster</name>
        <dbReference type="ChEBI" id="CHEBI:190135"/>
    </cofactor>
</comment>
<dbReference type="GO" id="GO:0046872">
    <property type="term" value="F:metal ion binding"/>
    <property type="evidence" value="ECO:0007669"/>
    <property type="project" value="UniProtKB-KW"/>
</dbReference>
<dbReference type="AlphaFoldDB" id="A0A4Q1BD96"/>
<keyword evidence="2" id="KW-0001">2Fe-2S</keyword>
<protein>
    <recommendedName>
        <fullName evidence="7">2Fe-2S ferredoxin-type domain-containing protein</fullName>
    </recommendedName>
</protein>
<comment type="caution">
    <text evidence="8">The sequence shown here is derived from an EMBL/GenBank/DDBJ whole genome shotgun (WGS) entry which is preliminary data.</text>
</comment>
<keyword evidence="5" id="KW-0411">Iron-sulfur</keyword>
<dbReference type="EMBL" id="SDIL01000107">
    <property type="protein sequence ID" value="RXK36147.1"/>
    <property type="molecule type" value="Genomic_DNA"/>
</dbReference>
<dbReference type="InParanoid" id="A0A4Q1BD96"/>
<dbReference type="PANTHER" id="PTHR23426">
    <property type="entry name" value="FERREDOXIN/ADRENODOXIN"/>
    <property type="match status" value="1"/>
</dbReference>
<dbReference type="InterPro" id="IPR012675">
    <property type="entry name" value="Beta-grasp_dom_sf"/>
</dbReference>
<dbReference type="Gene3D" id="3.10.20.30">
    <property type="match status" value="1"/>
</dbReference>
<accession>A0A4Q1BD96</accession>
<dbReference type="VEuPathDB" id="FungiDB:TREMEDRAFT_70500"/>
<dbReference type="STRING" id="5217.A0A4Q1BD96"/>
<reference evidence="8 9" key="1">
    <citation type="submission" date="2016-06" db="EMBL/GenBank/DDBJ databases">
        <title>Evolution of pathogenesis and genome organization in the Tremellales.</title>
        <authorList>
            <person name="Cuomo C."/>
            <person name="Litvintseva A."/>
            <person name="Heitman J."/>
            <person name="Chen Y."/>
            <person name="Sun S."/>
            <person name="Springer D."/>
            <person name="Dromer F."/>
            <person name="Young S."/>
            <person name="Zeng Q."/>
            <person name="Chapman S."/>
            <person name="Gujja S."/>
            <person name="Saif S."/>
            <person name="Birren B."/>
        </authorList>
    </citation>
    <scope>NUCLEOTIDE SEQUENCE [LARGE SCALE GENOMIC DNA]</scope>
    <source>
        <strain evidence="8 9">ATCC 28783</strain>
    </source>
</reference>
<dbReference type="CDD" id="cd00207">
    <property type="entry name" value="fer2"/>
    <property type="match status" value="1"/>
</dbReference>
<feature type="domain" description="2Fe-2S ferredoxin-type" evidence="7">
    <location>
        <begin position="49"/>
        <end position="107"/>
    </location>
</feature>
<keyword evidence="3" id="KW-0479">Metal-binding</keyword>
<name>A0A4Q1BD96_TREME</name>
<evidence type="ECO:0000256" key="6">
    <source>
        <dbReference type="ARBA" id="ARBA00034078"/>
    </source>
</evidence>
<comment type="similarity">
    <text evidence="1">Belongs to the adrenodoxin/putidaredoxin family.</text>
</comment>
<dbReference type="PANTHER" id="PTHR23426:SF65">
    <property type="entry name" value="FERREDOXIN-2, MITOCHONDRIAL"/>
    <property type="match status" value="1"/>
</dbReference>
<evidence type="ECO:0000256" key="2">
    <source>
        <dbReference type="ARBA" id="ARBA00022714"/>
    </source>
</evidence>
<evidence type="ECO:0000256" key="4">
    <source>
        <dbReference type="ARBA" id="ARBA00023004"/>
    </source>
</evidence>
<proteinExistence type="inferred from homology"/>
<dbReference type="InterPro" id="IPR018298">
    <property type="entry name" value="Adrenodoxin_Fe-S_BS"/>
</dbReference>
<gene>
    <name evidence="8" type="ORF">M231_06589</name>
</gene>
<dbReference type="InterPro" id="IPR036010">
    <property type="entry name" value="2Fe-2S_ferredoxin-like_sf"/>
</dbReference>
<dbReference type="Proteomes" id="UP000289152">
    <property type="component" value="Unassembled WGS sequence"/>
</dbReference>
<dbReference type="GO" id="GO:0051537">
    <property type="term" value="F:2 iron, 2 sulfur cluster binding"/>
    <property type="evidence" value="ECO:0007669"/>
    <property type="project" value="UniProtKB-KW"/>
</dbReference>
<dbReference type="GO" id="GO:0005739">
    <property type="term" value="C:mitochondrion"/>
    <property type="evidence" value="ECO:0007669"/>
    <property type="project" value="TreeGrafter"/>
</dbReference>
<dbReference type="InterPro" id="IPR001055">
    <property type="entry name" value="Adrenodoxin-like"/>
</dbReference>